<dbReference type="GO" id="GO:0004803">
    <property type="term" value="F:transposase activity"/>
    <property type="evidence" value="ECO:0007669"/>
    <property type="project" value="InterPro"/>
</dbReference>
<dbReference type="AlphaFoldDB" id="A0A2G4R8E0"/>
<dbReference type="NCBIfam" id="NF033580">
    <property type="entry name" value="transpos_IS5_3"/>
    <property type="match status" value="1"/>
</dbReference>
<proteinExistence type="predicted"/>
<dbReference type="GO" id="GO:0003677">
    <property type="term" value="F:DNA binding"/>
    <property type="evidence" value="ECO:0007669"/>
    <property type="project" value="InterPro"/>
</dbReference>
<dbReference type="Pfam" id="PF01609">
    <property type="entry name" value="DDE_Tnp_1"/>
    <property type="match status" value="1"/>
</dbReference>
<organism evidence="2 3">
    <name type="scientific">Acetobacter pomorum</name>
    <dbReference type="NCBI Taxonomy" id="65959"/>
    <lineage>
        <taxon>Bacteria</taxon>
        <taxon>Pseudomonadati</taxon>
        <taxon>Pseudomonadota</taxon>
        <taxon>Alphaproteobacteria</taxon>
        <taxon>Acetobacterales</taxon>
        <taxon>Acetobacteraceae</taxon>
        <taxon>Acetobacter</taxon>
    </lineage>
</organism>
<dbReference type="Proteomes" id="UP000228751">
    <property type="component" value="Unassembled WGS sequence"/>
</dbReference>
<keyword evidence="3" id="KW-1185">Reference proteome</keyword>
<evidence type="ECO:0000259" key="1">
    <source>
        <dbReference type="Pfam" id="PF01609"/>
    </source>
</evidence>
<comment type="caution">
    <text evidence="2">The sequence shown here is derived from an EMBL/GenBank/DDBJ whole genome shotgun (WGS) entry which is preliminary data.</text>
</comment>
<protein>
    <recommendedName>
        <fullName evidence="1">Transposase IS4-like domain-containing protein</fullName>
    </recommendedName>
</protein>
<sequence length="131" mass="14556">MRLLTTKIHTIVDAAGKAVVLSLTPGQRADITETGSLLDEVDPEVFIADKAYDAIPLIEKLEEGGSTPVIPSRKNRICPRKTRFSIYKKRNIIERVFARLKQFRSIATRYDKLKSTFIAAVQLVSAVIGAN</sequence>
<feature type="domain" description="Transposase IS4-like" evidence="1">
    <location>
        <begin position="5"/>
        <end position="123"/>
    </location>
</feature>
<dbReference type="EMBL" id="PEBQ01000188">
    <property type="protein sequence ID" value="PHY92814.1"/>
    <property type="molecule type" value="Genomic_DNA"/>
</dbReference>
<evidence type="ECO:0000313" key="2">
    <source>
        <dbReference type="EMBL" id="PHY92814.1"/>
    </source>
</evidence>
<dbReference type="PANTHER" id="PTHR30007:SF1">
    <property type="entry name" value="BLR1914 PROTEIN"/>
    <property type="match status" value="1"/>
</dbReference>
<accession>A0A2G4R8E0</accession>
<gene>
    <name evidence="2" type="ORF">CSR02_14820</name>
</gene>
<dbReference type="OrthoDB" id="7221640at2"/>
<reference evidence="2 3" key="1">
    <citation type="submission" date="2017-10" db="EMBL/GenBank/DDBJ databases">
        <title>Genomic analysis of the genus Acetobacter.</title>
        <authorList>
            <person name="Kim K.H."/>
            <person name="Chun B.H."/>
            <person name="Son A.R."/>
            <person name="Jeon C.O."/>
        </authorList>
    </citation>
    <scope>NUCLEOTIDE SEQUENCE [LARGE SCALE GENOMIC DNA]</scope>
    <source>
        <strain evidence="2 3">LHT 2458</strain>
    </source>
</reference>
<dbReference type="InterPro" id="IPR002559">
    <property type="entry name" value="Transposase_11"/>
</dbReference>
<evidence type="ECO:0000313" key="3">
    <source>
        <dbReference type="Proteomes" id="UP000228751"/>
    </source>
</evidence>
<dbReference type="PANTHER" id="PTHR30007">
    <property type="entry name" value="PHP DOMAIN PROTEIN"/>
    <property type="match status" value="1"/>
</dbReference>
<name>A0A2G4R8E0_9PROT</name>
<dbReference type="GO" id="GO:0006313">
    <property type="term" value="P:DNA transposition"/>
    <property type="evidence" value="ECO:0007669"/>
    <property type="project" value="InterPro"/>
</dbReference>